<accession>A0A061BGZ1</accession>
<dbReference type="GO" id="GO:0018279">
    <property type="term" value="P:protein N-linked glycosylation via asparagine"/>
    <property type="evidence" value="ECO:0007669"/>
    <property type="project" value="UniProtKB-UniRule"/>
</dbReference>
<gene>
    <name evidence="11" type="ORF">RHTO0S_19e00650g</name>
</gene>
<keyword evidence="4 8" id="KW-0812">Transmembrane</keyword>
<comment type="subcellular location">
    <subcellularLocation>
        <location evidence="8">Endoplasmic reticulum membrane</location>
        <topology evidence="8">Single-pass type I membrane protein</topology>
    </subcellularLocation>
    <subcellularLocation>
        <location evidence="1">Membrane</location>
        <topology evidence="1">Single-pass type I membrane protein</topology>
    </subcellularLocation>
</comment>
<dbReference type="PANTHER" id="PTHR10830">
    <property type="entry name" value="DOLICHYL-DIPHOSPHOOLIGOSACCHARIDE--PROTEIN GLYCOSYLTRANSFERASE 48 KDA SUBUNIT"/>
    <property type="match status" value="1"/>
</dbReference>
<feature type="chain" id="PRO_5023585703" description="Dolichyl-diphosphooligosaccharide--protein glycosyltransferase subunit WBP1" evidence="8">
    <location>
        <begin position="19"/>
        <end position="414"/>
    </location>
</feature>
<sequence length="414" mass="44856">MTRIAFLCLLGLVHGAIAARVLVASDGAPSHGRFLESLRDAGYEVDTGTAQTAAAKLRDEGGRFDHLIVFASPHKQTPTELSPQALARRLDAGANLLLITSPESAEIWRDFAREFGVDFDDRGSFAVDHFSYATEDDDGTHTLLAIPPASAPLPFVSAATRAGPPIAYRGAAHSTSRNPLLTTVLHASSTTFGATLDGVVSSDDDKLAGSATSLVSSFQARNNARVSFVGSFDLFSDRYFAEGASTRFGNAAFARDLVDWTFQKTGLLVKRSSQVVVPGDQTSRSSYQVGTQLVYSLEVASSEPYQSNDLQLEFGMLDPHVRTGLLATEVDQSSNVTRYSTQFKVPDRHGVFTLRVDHRRPGWTRILDEVVMSVTPPRHDEYDRFIGGALPFYTGAASVSAAFLIFIVLWSQQA</sequence>
<organism evidence="11">
    <name type="scientific">Rhodotorula toruloides</name>
    <name type="common">Yeast</name>
    <name type="synonym">Rhodosporidium toruloides</name>
    <dbReference type="NCBI Taxonomy" id="5286"/>
    <lineage>
        <taxon>Eukaryota</taxon>
        <taxon>Fungi</taxon>
        <taxon>Dikarya</taxon>
        <taxon>Basidiomycota</taxon>
        <taxon>Pucciniomycotina</taxon>
        <taxon>Microbotryomycetes</taxon>
        <taxon>Sporidiobolales</taxon>
        <taxon>Sporidiobolaceae</taxon>
        <taxon>Rhodotorula</taxon>
    </lineage>
</organism>
<dbReference type="AlphaFoldDB" id="A0A061BGZ1"/>
<keyword evidence="6 8" id="KW-1133">Transmembrane helix</keyword>
<feature type="domain" description="OST48 middle" evidence="10">
    <location>
        <begin position="281"/>
        <end position="411"/>
    </location>
</feature>
<comment type="function">
    <text evidence="8">Subunit of the oligosaccharyl transferase (OST) complex that catalyzes the initial transfer of a defined glycan (Glc(3)Man(9)GlcNAc(2) in eukaryotes) from the lipid carrier dolichol-pyrophosphate to an asparagine residue within an Asn-X-Ser/Thr consensus motif in nascent polypeptide chains, the first step in protein N-glycosylation. N-glycosylation occurs cotranslationally and the complex associates with the Sec61 complex at the channel-forming translocon complex that mediates protein translocation across the endoplasmic reticulum (ER).</text>
</comment>
<evidence type="ECO:0000256" key="5">
    <source>
        <dbReference type="ARBA" id="ARBA00022824"/>
    </source>
</evidence>
<protein>
    <recommendedName>
        <fullName evidence="8">Dolichyl-diphosphooligosaccharide--protein glycosyltransferase subunit WBP1</fullName>
        <shortName evidence="8">Oligosaccharyl transferase subunit WBP1</shortName>
    </recommendedName>
</protein>
<dbReference type="Pfam" id="PF23358">
    <property type="entry name" value="OST48_MD"/>
    <property type="match status" value="1"/>
</dbReference>
<comment type="subunit">
    <text evidence="8">Component of the oligosaccharyltransferase (OST) complex.</text>
</comment>
<dbReference type="PANTHER" id="PTHR10830:SF0">
    <property type="entry name" value="DOLICHYL-DIPHOSPHOOLIGOSACCHARIDE--PROTEIN GLYCOSYLTRANSFERASE 48 KDA SUBUNIT"/>
    <property type="match status" value="1"/>
</dbReference>
<comment type="similarity">
    <text evidence="3 8">Belongs to the DDOST 48 kDa subunit family.</text>
</comment>
<evidence type="ECO:0000256" key="7">
    <source>
        <dbReference type="ARBA" id="ARBA00023136"/>
    </source>
</evidence>
<keyword evidence="5 8" id="KW-0256">Endoplasmic reticulum</keyword>
<feature type="signal peptide" evidence="8">
    <location>
        <begin position="1"/>
        <end position="18"/>
    </location>
</feature>
<evidence type="ECO:0000256" key="6">
    <source>
        <dbReference type="ARBA" id="ARBA00022989"/>
    </source>
</evidence>
<name>A0A061BGZ1_RHOTO</name>
<comment type="pathway">
    <text evidence="2 8">Protein modification; protein glycosylation.</text>
</comment>
<evidence type="ECO:0000256" key="2">
    <source>
        <dbReference type="ARBA" id="ARBA00004922"/>
    </source>
</evidence>
<keyword evidence="8" id="KW-0732">Signal</keyword>
<evidence type="ECO:0000256" key="8">
    <source>
        <dbReference type="RuleBase" id="RU361142"/>
    </source>
</evidence>
<keyword evidence="7 8" id="KW-0472">Membrane</keyword>
<evidence type="ECO:0000256" key="3">
    <source>
        <dbReference type="ARBA" id="ARBA00008743"/>
    </source>
</evidence>
<feature type="transmembrane region" description="Helical" evidence="8">
    <location>
        <begin position="390"/>
        <end position="410"/>
    </location>
</feature>
<proteinExistence type="inferred from homology"/>
<dbReference type="InterPro" id="IPR055459">
    <property type="entry name" value="OST48_MD"/>
</dbReference>
<dbReference type="EMBL" id="LK052954">
    <property type="protein sequence ID" value="CDR48609.1"/>
    <property type="molecule type" value="Genomic_DNA"/>
</dbReference>
<dbReference type="InterPro" id="IPR005013">
    <property type="entry name" value="DDOST_48_kDa_subunit"/>
</dbReference>
<dbReference type="InterPro" id="IPR055457">
    <property type="entry name" value="OST48_N"/>
</dbReference>
<evidence type="ECO:0000256" key="1">
    <source>
        <dbReference type="ARBA" id="ARBA00004479"/>
    </source>
</evidence>
<dbReference type="Pfam" id="PF03345">
    <property type="entry name" value="OST48_N"/>
    <property type="match status" value="1"/>
</dbReference>
<evidence type="ECO:0000259" key="10">
    <source>
        <dbReference type="Pfam" id="PF23358"/>
    </source>
</evidence>
<evidence type="ECO:0000313" key="11">
    <source>
        <dbReference type="EMBL" id="CDR48609.1"/>
    </source>
</evidence>
<dbReference type="OrthoDB" id="29105at2759"/>
<dbReference type="UniPathway" id="UPA00378"/>
<evidence type="ECO:0000256" key="4">
    <source>
        <dbReference type="ARBA" id="ARBA00022692"/>
    </source>
</evidence>
<evidence type="ECO:0000259" key="9">
    <source>
        <dbReference type="Pfam" id="PF03345"/>
    </source>
</evidence>
<feature type="domain" description="OST48 N-terminal" evidence="9">
    <location>
        <begin position="29"/>
        <end position="261"/>
    </location>
</feature>
<reference evidence="11" key="1">
    <citation type="journal article" date="2014" name="Genome Announc.">
        <title>Draft genome sequence of Rhodosporidium toruloides CECT1137, an oleaginous yeast of biotechnological interest.</title>
        <authorList>
            <person name="Morin N."/>
            <person name="Calcas X."/>
            <person name="Devillers H."/>
            <person name="Durrens P."/>
            <person name="Sherman D.J."/>
            <person name="Nicaud J.-M."/>
            <person name="Neuveglise C."/>
        </authorList>
    </citation>
    <scope>NUCLEOTIDE SEQUENCE</scope>
    <source>
        <strain evidence="11">CECT1137</strain>
    </source>
</reference>
<dbReference type="GO" id="GO:0008250">
    <property type="term" value="C:oligosaccharyltransferase complex"/>
    <property type="evidence" value="ECO:0007669"/>
    <property type="project" value="TreeGrafter"/>
</dbReference>